<name>B8HUQ4_CYAP4</name>
<organism evidence="2">
    <name type="scientific">Cyanothece sp. (strain PCC 7425 / ATCC 29141)</name>
    <dbReference type="NCBI Taxonomy" id="395961"/>
    <lineage>
        <taxon>Bacteria</taxon>
        <taxon>Bacillati</taxon>
        <taxon>Cyanobacteriota</taxon>
        <taxon>Cyanophyceae</taxon>
        <taxon>Gomontiellales</taxon>
        <taxon>Cyanothecaceae</taxon>
        <taxon>Cyanothece</taxon>
    </lineage>
</organism>
<reference evidence="2" key="1">
    <citation type="submission" date="2009-01" db="EMBL/GenBank/DDBJ databases">
        <title>Complete sequence of chromosome Cyanothece sp. PCC 7425.</title>
        <authorList>
            <consortium name="US DOE Joint Genome Institute"/>
            <person name="Lucas S."/>
            <person name="Copeland A."/>
            <person name="Lapidus A."/>
            <person name="Glavina del Rio T."/>
            <person name="Dalin E."/>
            <person name="Tice H."/>
            <person name="Bruce D."/>
            <person name="Goodwin L."/>
            <person name="Pitluck S."/>
            <person name="Sims D."/>
            <person name="Meineke L."/>
            <person name="Brettin T."/>
            <person name="Detter J.C."/>
            <person name="Han C."/>
            <person name="Larimer F."/>
            <person name="Land M."/>
            <person name="Hauser L."/>
            <person name="Kyrpides N."/>
            <person name="Ovchinnikova G."/>
            <person name="Liberton M."/>
            <person name="Stoeckel J."/>
            <person name="Banerjee A."/>
            <person name="Singh A."/>
            <person name="Page L."/>
            <person name="Sato H."/>
            <person name="Zhao L."/>
            <person name="Sherman L."/>
            <person name="Pakrasi H."/>
            <person name="Richardson P."/>
        </authorList>
    </citation>
    <scope>NUCLEOTIDE SEQUENCE</scope>
    <source>
        <strain evidence="2">PCC 7425</strain>
    </source>
</reference>
<proteinExistence type="predicted"/>
<evidence type="ECO:0000256" key="1">
    <source>
        <dbReference type="SAM" id="MobiDB-lite"/>
    </source>
</evidence>
<gene>
    <name evidence="2" type="ordered locus">Cyan7425_3940</name>
</gene>
<feature type="compositionally biased region" description="Basic and acidic residues" evidence="1">
    <location>
        <begin position="116"/>
        <end position="134"/>
    </location>
</feature>
<protein>
    <recommendedName>
        <fullName evidence="3">DUF5331 domain-containing protein</fullName>
    </recommendedName>
</protein>
<dbReference type="KEGG" id="cyn:Cyan7425_3940"/>
<dbReference type="EMBL" id="CP001344">
    <property type="protein sequence ID" value="ACL46256.1"/>
    <property type="molecule type" value="Genomic_DNA"/>
</dbReference>
<feature type="region of interest" description="Disordered" evidence="1">
    <location>
        <begin position="107"/>
        <end position="134"/>
    </location>
</feature>
<evidence type="ECO:0008006" key="3">
    <source>
        <dbReference type="Google" id="ProtNLM"/>
    </source>
</evidence>
<dbReference type="eggNOG" id="ENOG5032RWX">
    <property type="taxonomic scope" value="Bacteria"/>
</dbReference>
<dbReference type="STRING" id="395961.Cyan7425_3940"/>
<accession>B8HUQ4</accession>
<dbReference type="InterPro" id="IPR020346">
    <property type="entry name" value="Uncharacterised_15.3kDa"/>
</dbReference>
<dbReference type="HOGENOM" id="CLU_156438_0_0_3"/>
<dbReference type="AlphaFoldDB" id="B8HUQ4"/>
<sequence length="134" mass="15287">MNTQELRQSVKAKWLEYYRENRHWLVRLAVWVNDKGQRRPSSSFILATLSVLEPQLPFLFPVIVELSNDPDRIVTALGLNFNPDKELEALEVKEKAALNAGSAMLLPPNTSPLMSPERRTIAQRDADCRGNRSE</sequence>
<dbReference type="Pfam" id="PF17265">
    <property type="entry name" value="DUF5331"/>
    <property type="match status" value="1"/>
</dbReference>
<evidence type="ECO:0000313" key="2">
    <source>
        <dbReference type="EMBL" id="ACL46256.1"/>
    </source>
</evidence>